<reference evidence="1" key="1">
    <citation type="submission" date="2024-02" db="EMBL/GenBank/DDBJ databases">
        <title>Tomenella chthoni gen. nov. sp. nov., a member of the family Jonesiaceae isolated from bat guano.</title>
        <authorList>
            <person name="Miller S.L."/>
            <person name="King J."/>
            <person name="Sankaranarayanan K."/>
            <person name="Lawson P.A."/>
        </authorList>
    </citation>
    <scope>NUCLEOTIDE SEQUENCE</scope>
    <source>
        <strain evidence="1">BS-20</strain>
    </source>
</reference>
<gene>
    <name evidence="1" type="ORF">V5R04_05590</name>
</gene>
<evidence type="ECO:0000313" key="1">
    <source>
        <dbReference type="EMBL" id="XBH22693.1"/>
    </source>
</evidence>
<name>A0AAU7E0C0_9MICO</name>
<sequence length="52" mass="5959">MWTDRSLRDGHTVQHVVREPALGQEWSIQYSGILWVADGLASRITQQSGKRH</sequence>
<dbReference type="AlphaFoldDB" id="A0AAU7E0C0"/>
<protein>
    <submittedName>
        <fullName evidence="1">Uncharacterized protein</fullName>
    </submittedName>
</protein>
<accession>A0AAU7E0C0</accession>
<proteinExistence type="predicted"/>
<dbReference type="EMBL" id="CP146203">
    <property type="protein sequence ID" value="XBH22693.1"/>
    <property type="molecule type" value="Genomic_DNA"/>
</dbReference>
<organism evidence="1">
    <name type="scientific">Jonesiaceae bacterium BS-20</name>
    <dbReference type="NCBI Taxonomy" id="3120821"/>
    <lineage>
        <taxon>Bacteria</taxon>
        <taxon>Bacillati</taxon>
        <taxon>Actinomycetota</taxon>
        <taxon>Actinomycetes</taxon>
        <taxon>Micrococcales</taxon>
        <taxon>Jonesiaceae</taxon>
    </lineage>
</organism>